<dbReference type="GO" id="GO:0005886">
    <property type="term" value="C:plasma membrane"/>
    <property type="evidence" value="ECO:0007669"/>
    <property type="project" value="UniProtKB-SubCell"/>
</dbReference>
<dbReference type="CDD" id="cd17391">
    <property type="entry name" value="MFS_MdtG_MDR_like"/>
    <property type="match status" value="1"/>
</dbReference>
<dbReference type="SUPFAM" id="SSF103473">
    <property type="entry name" value="MFS general substrate transporter"/>
    <property type="match status" value="1"/>
</dbReference>
<dbReference type="PRINTS" id="PR01035">
    <property type="entry name" value="TCRTETA"/>
</dbReference>
<evidence type="ECO:0000256" key="6">
    <source>
        <dbReference type="ARBA" id="ARBA00023136"/>
    </source>
</evidence>
<feature type="transmembrane region" description="Helical" evidence="7">
    <location>
        <begin position="148"/>
        <end position="170"/>
    </location>
</feature>
<feature type="transmembrane region" description="Helical" evidence="7">
    <location>
        <begin position="226"/>
        <end position="245"/>
    </location>
</feature>
<dbReference type="Proteomes" id="UP000018296">
    <property type="component" value="Unassembled WGS sequence"/>
</dbReference>
<comment type="subcellular location">
    <subcellularLocation>
        <location evidence="1">Cell membrane</location>
        <topology evidence="1">Multi-pass membrane protein</topology>
    </subcellularLocation>
</comment>
<feature type="transmembrane region" description="Helical" evidence="7">
    <location>
        <begin position="94"/>
        <end position="113"/>
    </location>
</feature>
<feature type="domain" description="Major facilitator superfamily (MFS) profile" evidence="8">
    <location>
        <begin position="23"/>
        <end position="409"/>
    </location>
</feature>
<gene>
    <name evidence="9" type="ORF">P343_09735</name>
</gene>
<reference evidence="9 10" key="1">
    <citation type="journal article" date="2013" name="Genome Announc.">
        <title>Genome Sequence of Sporolactobacillus laevolacticus DSM442, an Efficient Polymer-Grade D-Lactate Producer from Agricultural Waste Cottonseed as a Nitrogen Source.</title>
        <authorList>
            <person name="Wang H."/>
            <person name="Wang L."/>
            <person name="Ju J."/>
            <person name="Yu B."/>
            <person name="Ma Y."/>
        </authorList>
    </citation>
    <scope>NUCLEOTIDE SEQUENCE [LARGE SCALE GENOMIC DNA]</scope>
    <source>
        <strain evidence="9 10">DSM 442</strain>
    </source>
</reference>
<evidence type="ECO:0000259" key="8">
    <source>
        <dbReference type="PROSITE" id="PS50850"/>
    </source>
</evidence>
<dbReference type="InterPro" id="IPR036259">
    <property type="entry name" value="MFS_trans_sf"/>
</dbReference>
<dbReference type="Pfam" id="PF07690">
    <property type="entry name" value="MFS_1"/>
    <property type="match status" value="1"/>
</dbReference>
<dbReference type="InterPro" id="IPR011701">
    <property type="entry name" value="MFS"/>
</dbReference>
<feature type="transmembrane region" description="Helical" evidence="7">
    <location>
        <begin position="265"/>
        <end position="285"/>
    </location>
</feature>
<keyword evidence="2" id="KW-0813">Transport</keyword>
<keyword evidence="3" id="KW-1003">Cell membrane</keyword>
<feature type="transmembrane region" description="Helical" evidence="7">
    <location>
        <begin position="297"/>
        <end position="315"/>
    </location>
</feature>
<dbReference type="PROSITE" id="PS50850">
    <property type="entry name" value="MFS"/>
    <property type="match status" value="1"/>
</dbReference>
<dbReference type="PANTHER" id="PTHR43414">
    <property type="entry name" value="MULTIDRUG RESISTANCE PROTEIN MDTG"/>
    <property type="match status" value="1"/>
</dbReference>
<evidence type="ECO:0000256" key="3">
    <source>
        <dbReference type="ARBA" id="ARBA00022475"/>
    </source>
</evidence>
<evidence type="ECO:0000256" key="7">
    <source>
        <dbReference type="SAM" id="Phobius"/>
    </source>
</evidence>
<evidence type="ECO:0000313" key="10">
    <source>
        <dbReference type="Proteomes" id="UP000018296"/>
    </source>
</evidence>
<evidence type="ECO:0000256" key="4">
    <source>
        <dbReference type="ARBA" id="ARBA00022692"/>
    </source>
</evidence>
<evidence type="ECO:0000256" key="1">
    <source>
        <dbReference type="ARBA" id="ARBA00004651"/>
    </source>
</evidence>
<evidence type="ECO:0000256" key="5">
    <source>
        <dbReference type="ARBA" id="ARBA00022989"/>
    </source>
</evidence>
<dbReference type="Gene3D" id="1.20.1250.20">
    <property type="entry name" value="MFS general substrate transporter like domains"/>
    <property type="match status" value="2"/>
</dbReference>
<dbReference type="AlphaFoldDB" id="V6IXA7"/>
<evidence type="ECO:0000256" key="2">
    <source>
        <dbReference type="ARBA" id="ARBA00022448"/>
    </source>
</evidence>
<keyword evidence="6 7" id="KW-0472">Membrane</keyword>
<evidence type="ECO:0000313" key="9">
    <source>
        <dbReference type="EMBL" id="EST11920.1"/>
    </source>
</evidence>
<dbReference type="InterPro" id="IPR001958">
    <property type="entry name" value="Tet-R_TetA/multi-R_MdtG-like"/>
</dbReference>
<protein>
    <submittedName>
        <fullName evidence="9">MFS transporter</fullName>
    </submittedName>
</protein>
<dbReference type="PANTHER" id="PTHR43414:SF6">
    <property type="entry name" value="MULTIDRUG RESISTANCE PROTEIN MDTG"/>
    <property type="match status" value="1"/>
</dbReference>
<keyword evidence="10" id="KW-1185">Reference proteome</keyword>
<feature type="transmembrane region" description="Helical" evidence="7">
    <location>
        <begin position="355"/>
        <end position="379"/>
    </location>
</feature>
<name>V6IXA7_9BACL</name>
<feature type="transmembrane region" description="Helical" evidence="7">
    <location>
        <begin position="321"/>
        <end position="343"/>
    </location>
</feature>
<organism evidence="9 10">
    <name type="scientific">Sporolactobacillus laevolacticus DSM 442</name>
    <dbReference type="NCBI Taxonomy" id="1395513"/>
    <lineage>
        <taxon>Bacteria</taxon>
        <taxon>Bacillati</taxon>
        <taxon>Bacillota</taxon>
        <taxon>Bacilli</taxon>
        <taxon>Bacillales</taxon>
        <taxon>Sporolactobacillaceae</taxon>
        <taxon>Sporolactobacillus</taxon>
    </lineage>
</organism>
<dbReference type="eggNOG" id="COG2814">
    <property type="taxonomic scope" value="Bacteria"/>
</dbReference>
<feature type="transmembrane region" description="Helical" evidence="7">
    <location>
        <begin position="119"/>
        <end position="141"/>
    </location>
</feature>
<proteinExistence type="predicted"/>
<dbReference type="STRING" id="1395513.P343_09735"/>
<accession>V6IXA7</accession>
<feature type="transmembrane region" description="Helical" evidence="7">
    <location>
        <begin position="60"/>
        <end position="82"/>
    </location>
</feature>
<dbReference type="PATRIC" id="fig|1395513.3.peg.1964"/>
<keyword evidence="4 7" id="KW-0812">Transmembrane</keyword>
<dbReference type="GO" id="GO:0022857">
    <property type="term" value="F:transmembrane transporter activity"/>
    <property type="evidence" value="ECO:0007669"/>
    <property type="project" value="InterPro"/>
</dbReference>
<sequence>MFVYDHEKNSEGRFFGLPIWKRNLAFCWFGMFVTGIGMSQIAPVLPLYIRQLGVHNAAEIAQLSGVAFGVTFIISAIFSPIWGSAADKFGRKPMLLRASLGMTIVIGSMGFASNVYALIGLRVLLGVITGYSTACTTLIATQADNAHAGWALGTLSTANIAGALLGPMIGGFITEYAGPQNVFFITGSLMMIAFLTTLLFVKEDFRRQEKKVLHAKEVWAGIPEKSLTITLFVTSFILTVALYSVEPIITVYVTQLSRGTGHVALLAGLAFSASGLANIIAAPRLGKLSDRIGAQNVILVALVIAGILFIPQAFVSNPWQLIGLRFLFGLTAAGLMPSVNILVKKITPGALTGRIFGFSMSAMYLGTFSGSVLGGQVAAWLGVRYVFYSTSALLLINAVWVYYNVYKKLNKNEWALQKANGMERSK</sequence>
<feature type="transmembrane region" description="Helical" evidence="7">
    <location>
        <begin position="182"/>
        <end position="201"/>
    </location>
</feature>
<dbReference type="EMBL" id="AWTC01000008">
    <property type="protein sequence ID" value="EST11920.1"/>
    <property type="molecule type" value="Genomic_DNA"/>
</dbReference>
<feature type="transmembrane region" description="Helical" evidence="7">
    <location>
        <begin position="385"/>
        <end position="403"/>
    </location>
</feature>
<feature type="transmembrane region" description="Helical" evidence="7">
    <location>
        <begin position="23"/>
        <end position="48"/>
    </location>
</feature>
<comment type="caution">
    <text evidence="9">The sequence shown here is derived from an EMBL/GenBank/DDBJ whole genome shotgun (WGS) entry which is preliminary data.</text>
</comment>
<dbReference type="InterPro" id="IPR020846">
    <property type="entry name" value="MFS_dom"/>
</dbReference>
<keyword evidence="5 7" id="KW-1133">Transmembrane helix</keyword>